<protein>
    <recommendedName>
        <fullName evidence="1">DUF6896 domain-containing protein</fullName>
    </recommendedName>
</protein>
<accession>V4RGD2</accession>
<keyword evidence="3" id="KW-1185">Reference proteome</keyword>
<sequence>MSQINFGHVKNFVALQAKLIAELNRCFASPLQDAPKRGRFKLSEYTWCFKKHGMGFRFLRLQSPRIIIEAHEYLSNSGVIDAWRMLLYLESLGLKPEAELIDLYLYEQCRAGLLFPLGSRSYELVPLE</sequence>
<dbReference type="EMBL" id="AWGB01000024">
    <property type="protein sequence ID" value="ESQ90408.1"/>
    <property type="molecule type" value="Genomic_DNA"/>
</dbReference>
<dbReference type="Proteomes" id="UP000017837">
    <property type="component" value="Unassembled WGS sequence"/>
</dbReference>
<name>V4RGD2_9CAUL</name>
<reference evidence="2 3" key="1">
    <citation type="journal article" date="2014" name="Nature">
        <title>Sequential evolution of bacterial morphology by co-option of a developmental regulator.</title>
        <authorList>
            <person name="Jiang C."/>
            <person name="Brown P.J."/>
            <person name="Ducret A."/>
            <person name="Brun Y.V."/>
        </authorList>
    </citation>
    <scope>NUCLEOTIDE SEQUENCE [LARGE SCALE GENOMIC DNA]</scope>
    <source>
        <strain evidence="2 3">DSM 16100</strain>
    </source>
</reference>
<evidence type="ECO:0000313" key="3">
    <source>
        <dbReference type="Proteomes" id="UP000017837"/>
    </source>
</evidence>
<feature type="domain" description="DUF6896" evidence="1">
    <location>
        <begin position="18"/>
        <end position="113"/>
    </location>
</feature>
<dbReference type="InterPro" id="IPR054191">
    <property type="entry name" value="DUF6896"/>
</dbReference>
<evidence type="ECO:0000313" key="2">
    <source>
        <dbReference type="EMBL" id="ESQ90408.1"/>
    </source>
</evidence>
<dbReference type="RefSeq" id="WP_018080622.1">
    <property type="nucleotide sequence ID" value="NZ_AQWM01000002.1"/>
</dbReference>
<proteinExistence type="predicted"/>
<dbReference type="Pfam" id="PF21837">
    <property type="entry name" value="DUF6896"/>
    <property type="match status" value="1"/>
</dbReference>
<dbReference type="PATRIC" id="fig|1121022.4.peg.2539"/>
<dbReference type="OrthoDB" id="6199278at2"/>
<organism evidence="2 3">
    <name type="scientific">Asticcacaulis benevestitus DSM 16100 = ATCC BAA-896</name>
    <dbReference type="NCBI Taxonomy" id="1121022"/>
    <lineage>
        <taxon>Bacteria</taxon>
        <taxon>Pseudomonadati</taxon>
        <taxon>Pseudomonadota</taxon>
        <taxon>Alphaproteobacteria</taxon>
        <taxon>Caulobacterales</taxon>
        <taxon>Caulobacteraceae</taxon>
        <taxon>Asticcacaulis</taxon>
    </lineage>
</organism>
<evidence type="ECO:0000259" key="1">
    <source>
        <dbReference type="Pfam" id="PF21837"/>
    </source>
</evidence>
<gene>
    <name evidence="2" type="ORF">ABENE_12520</name>
</gene>
<dbReference type="eggNOG" id="ENOG5033CR2">
    <property type="taxonomic scope" value="Bacteria"/>
</dbReference>
<dbReference type="AlphaFoldDB" id="V4RGD2"/>
<comment type="caution">
    <text evidence="2">The sequence shown here is derived from an EMBL/GenBank/DDBJ whole genome shotgun (WGS) entry which is preliminary data.</text>
</comment>